<dbReference type="Gene3D" id="3.40.50.150">
    <property type="entry name" value="Vaccinia Virus protein VP39"/>
    <property type="match status" value="1"/>
</dbReference>
<dbReference type="Pfam" id="PF04445">
    <property type="entry name" value="SAM_MT"/>
    <property type="match status" value="1"/>
</dbReference>
<dbReference type="EMBL" id="CP000627">
    <property type="protein sequence ID" value="ABQ20528.1"/>
    <property type="molecule type" value="Genomic_DNA"/>
</dbReference>
<dbReference type="InterPro" id="IPR007536">
    <property type="entry name" value="16SrRNA_methylTrfase_J"/>
</dbReference>
<comment type="similarity">
    <text evidence="1">Belongs to the methyltransferase superfamily. RsmJ family.</text>
</comment>
<dbReference type="HAMAP" id="MF_01523">
    <property type="entry name" value="16SrRNA_methyltr_J"/>
    <property type="match status" value="1"/>
</dbReference>
<feature type="binding site" evidence="1">
    <location>
        <begin position="132"/>
        <end position="133"/>
    </location>
    <ligand>
        <name>S-adenosyl-L-methionine</name>
        <dbReference type="ChEBI" id="CHEBI:59789"/>
    </ligand>
</feature>
<sequence>MGCRATQRESVGFADKIRYTERRFISVFGVPLLIQLICQAPQRAQELEQIAARWQLQASDDSPFALVLSEERLELRKLDEPKLGAIYVDWVEGAVAHRRKFGGGKGQSIAKAAGLNKGVTPVVLDATAGLGRDAFVLASLGCRVQMVERHPVVAALLEDGLQRAKQDDEIGAWVSERISLLHASSHDALQQLASDPNFTSPDVVYLDPMYPHPENKKKTALVKKEMRVFQSLVGADNDADALLEPALQLAQKRVVVKRPDYAPWLGNRKPSMAMETKKNRFDVYVIAAMSGE</sequence>
<dbReference type="KEGG" id="vco:VC0395_A2441"/>
<gene>
    <name evidence="1" type="primary">rsmJ</name>
    <name evidence="2" type="ordered locus">VC0395_A2441</name>
</gene>
<dbReference type="CDD" id="cd02440">
    <property type="entry name" value="AdoMet_MTases"/>
    <property type="match status" value="1"/>
</dbReference>
<reference evidence="2 3" key="1">
    <citation type="submission" date="2007-03" db="EMBL/GenBank/DDBJ databases">
        <authorList>
            <person name="Heidelberg J."/>
        </authorList>
    </citation>
    <scope>NUCLEOTIDE SEQUENCE [LARGE SCALE GENOMIC DNA]</scope>
    <source>
        <strain evidence="3">ATCC 39541 / Classical Ogawa 395 / O395</strain>
    </source>
</reference>
<proteinExistence type="inferred from homology"/>
<feature type="binding site" evidence="1">
    <location>
        <begin position="148"/>
        <end position="149"/>
    </location>
    <ligand>
        <name>S-adenosyl-L-methionine</name>
        <dbReference type="ChEBI" id="CHEBI:59789"/>
    </ligand>
</feature>
<dbReference type="GO" id="GO:0008990">
    <property type="term" value="F:rRNA (guanine-N2-)-methyltransferase activity"/>
    <property type="evidence" value="ECO:0007669"/>
    <property type="project" value="UniProtKB-UniRule"/>
</dbReference>
<evidence type="ECO:0000313" key="2">
    <source>
        <dbReference type="EMBL" id="ABQ20528.1"/>
    </source>
</evidence>
<dbReference type="Gene3D" id="3.40.1630.10">
    <property type="entry name" value="YhiQ-like domain"/>
    <property type="match status" value="1"/>
</dbReference>
<name>A0A0H3AJ33_VIBC3</name>
<dbReference type="Proteomes" id="UP000000249">
    <property type="component" value="Chromosome 1"/>
</dbReference>
<keyword evidence="1" id="KW-0489">Methyltransferase</keyword>
<comment type="subcellular location">
    <subcellularLocation>
        <location evidence="1">Cytoplasm</location>
    </subcellularLocation>
</comment>
<dbReference type="SUPFAM" id="SSF53335">
    <property type="entry name" value="S-adenosyl-L-methionine-dependent methyltransferases"/>
    <property type="match status" value="1"/>
</dbReference>
<keyword evidence="1" id="KW-0698">rRNA processing</keyword>
<dbReference type="PANTHER" id="PTHR36112">
    <property type="entry name" value="RIBOSOMAL RNA SMALL SUBUNIT METHYLTRANSFERASE J"/>
    <property type="match status" value="1"/>
</dbReference>
<keyword evidence="1" id="KW-0963">Cytoplasm</keyword>
<dbReference type="eggNOG" id="COG0742">
    <property type="taxonomic scope" value="Bacteria"/>
</dbReference>
<evidence type="ECO:0000313" key="3">
    <source>
        <dbReference type="Proteomes" id="UP000000249"/>
    </source>
</evidence>
<feature type="binding site" evidence="1">
    <location>
        <begin position="184"/>
        <end position="185"/>
    </location>
    <ligand>
        <name>S-adenosyl-L-methionine</name>
        <dbReference type="ChEBI" id="CHEBI:59789"/>
    </ligand>
</feature>
<dbReference type="PATRIC" id="fig|345073.21.peg.98"/>
<dbReference type="GO" id="GO:0005737">
    <property type="term" value="C:cytoplasm"/>
    <property type="evidence" value="ECO:0007669"/>
    <property type="project" value="UniProtKB-SubCell"/>
</dbReference>
<comment type="function">
    <text evidence="1">Specifically methylates the guanosine in position 1516 of 16S rRNA.</text>
</comment>
<keyword evidence="1" id="KW-0808">Transferase</keyword>
<protein>
    <recommendedName>
        <fullName evidence="1">Ribosomal RNA small subunit methyltransferase J</fullName>
        <ecNumber evidence="1">2.1.1.242</ecNumber>
    </recommendedName>
    <alternativeName>
        <fullName evidence="1">16S rRNA m2G1516 methyltransferase</fullName>
    </alternativeName>
    <alternativeName>
        <fullName evidence="1">rRNA (guanine-N(2)-)-methyltransferase</fullName>
    </alternativeName>
</protein>
<dbReference type="AlphaFoldDB" id="A0A0H3AJ33"/>
<evidence type="ECO:0000256" key="1">
    <source>
        <dbReference type="HAMAP-Rule" id="MF_01523"/>
    </source>
</evidence>
<dbReference type="InterPro" id="IPR029063">
    <property type="entry name" value="SAM-dependent_MTases_sf"/>
</dbReference>
<dbReference type="PANTHER" id="PTHR36112:SF1">
    <property type="entry name" value="RIBOSOMAL RNA SMALL SUBUNIT METHYLTRANSFERASE J"/>
    <property type="match status" value="1"/>
</dbReference>
<dbReference type="KEGG" id="vcr:VC395_0107"/>
<feature type="binding site" evidence="1">
    <location>
        <position position="207"/>
    </location>
    <ligand>
        <name>S-adenosyl-L-methionine</name>
        <dbReference type="ChEBI" id="CHEBI:59789"/>
    </ligand>
</feature>
<keyword evidence="1" id="KW-0949">S-adenosyl-L-methionine</keyword>
<comment type="catalytic activity">
    <reaction evidence="1">
        <text>guanosine(1516) in 16S rRNA + S-adenosyl-L-methionine = N(2)-methylguanosine(1516) in 16S rRNA + S-adenosyl-L-homocysteine + H(+)</text>
        <dbReference type="Rhea" id="RHEA:43220"/>
        <dbReference type="Rhea" id="RHEA-COMP:10412"/>
        <dbReference type="Rhea" id="RHEA-COMP:10413"/>
        <dbReference type="ChEBI" id="CHEBI:15378"/>
        <dbReference type="ChEBI" id="CHEBI:57856"/>
        <dbReference type="ChEBI" id="CHEBI:59789"/>
        <dbReference type="ChEBI" id="CHEBI:74269"/>
        <dbReference type="ChEBI" id="CHEBI:74481"/>
        <dbReference type="EC" id="2.1.1.242"/>
    </reaction>
</comment>
<organism evidence="2 3">
    <name type="scientific">Vibrio cholerae serotype O1 (strain ATCC 39541 / Classical Ogawa 395 / O395)</name>
    <dbReference type="NCBI Taxonomy" id="345073"/>
    <lineage>
        <taxon>Bacteria</taxon>
        <taxon>Pseudomonadati</taxon>
        <taxon>Pseudomonadota</taxon>
        <taxon>Gammaproteobacteria</taxon>
        <taxon>Vibrionales</taxon>
        <taxon>Vibrionaceae</taxon>
        <taxon>Vibrio</taxon>
    </lineage>
</organism>
<accession>A0A0H3AJ33</accession>
<dbReference type="EC" id="2.1.1.242" evidence="1"/>